<dbReference type="GO" id="GO:0004573">
    <property type="term" value="F:Glc3Man9GlcNAc2 oligosaccharide glucosidase activity"/>
    <property type="evidence" value="ECO:0007669"/>
    <property type="project" value="InterPro"/>
</dbReference>
<dbReference type="EMBL" id="FOYS01000001">
    <property type="protein sequence ID" value="SFR36286.1"/>
    <property type="molecule type" value="Genomic_DNA"/>
</dbReference>
<keyword evidence="3" id="KW-0326">Glycosidase</keyword>
<dbReference type="InterPro" id="IPR008928">
    <property type="entry name" value="6-hairpin_glycosidase_sf"/>
</dbReference>
<dbReference type="Gene3D" id="1.50.10.10">
    <property type="match status" value="1"/>
</dbReference>
<dbReference type="GO" id="GO:0009311">
    <property type="term" value="P:oligosaccharide metabolic process"/>
    <property type="evidence" value="ECO:0007669"/>
    <property type="project" value="InterPro"/>
</dbReference>
<evidence type="ECO:0000256" key="3">
    <source>
        <dbReference type="ARBA" id="ARBA00023295"/>
    </source>
</evidence>
<sequence>MDTDTARSVLEANRRDGYTIPSATLYPFQWNWDSAFIAVGLAHADPAAAKREIRTLLDARWENGMVPQIAFWSDAEGYFPGPDEWRVGTDRTVHAAVETSGITQPPMVVPAARYVYEVTGDEAFRDSVLPDLRAYCEWWLRERSDDGELVWIRHPWATGMDDSPAWVGPLERFDPGEVSYVREDRKDDDLADQRPTDWDYDRYVALVRQGRELDWDEARLREASPFVVEDVLTNALFVRACESLAALSADASDESEATRWREQAETTRRALSDRRFDDERGLFVSYDLVADEPLPARSIAGLVPTLAGAPTPDQFDRMRETLDSFFDYDYAVPSYVGPEMDTDRYWRGPVWLNTNWLVERGLRRMGAETAAARVREDSLSLLEREGFREYFSPETGAGRGSDRFSWSAALSLAWDGDGTDEGRMPIGLGRD</sequence>
<proteinExistence type="inferred from homology"/>
<dbReference type="InterPro" id="IPR054491">
    <property type="entry name" value="MGH1-like_GH"/>
</dbReference>
<dbReference type="RefSeq" id="WP_089876859.1">
    <property type="nucleotide sequence ID" value="NZ_FOYS01000001.1"/>
</dbReference>
<accession>A0A1I6G277</accession>
<feature type="domain" description="Mannosylglycerate hydrolase MGH1-like glycoside hydrolase" evidence="4">
    <location>
        <begin position="26"/>
        <end position="407"/>
    </location>
</feature>
<keyword evidence="6" id="KW-1185">Reference proteome</keyword>
<dbReference type="InterPro" id="IPR004888">
    <property type="entry name" value="Glycoside_hydrolase_63"/>
</dbReference>
<organism evidence="5 6">
    <name type="scientific">Halogeometricum limi</name>
    <dbReference type="NCBI Taxonomy" id="555875"/>
    <lineage>
        <taxon>Archaea</taxon>
        <taxon>Methanobacteriati</taxon>
        <taxon>Methanobacteriota</taxon>
        <taxon>Stenosarchaea group</taxon>
        <taxon>Halobacteria</taxon>
        <taxon>Halobacteriales</taxon>
        <taxon>Haloferacaceae</taxon>
        <taxon>Halogeometricum</taxon>
    </lineage>
</organism>
<evidence type="ECO:0000256" key="1">
    <source>
        <dbReference type="ARBA" id="ARBA00010833"/>
    </source>
</evidence>
<dbReference type="InterPro" id="IPR012341">
    <property type="entry name" value="6hp_glycosidase-like_sf"/>
</dbReference>
<dbReference type="GO" id="GO:0006487">
    <property type="term" value="P:protein N-linked glycosylation"/>
    <property type="evidence" value="ECO:0007669"/>
    <property type="project" value="TreeGrafter"/>
</dbReference>
<evidence type="ECO:0000313" key="5">
    <source>
        <dbReference type="EMBL" id="SFR36286.1"/>
    </source>
</evidence>
<dbReference type="Pfam" id="PF22422">
    <property type="entry name" value="MGH1-like_GH"/>
    <property type="match status" value="1"/>
</dbReference>
<keyword evidence="2" id="KW-0378">Hydrolase</keyword>
<protein>
    <submittedName>
        <fullName evidence="5">Trehalase</fullName>
    </submittedName>
</protein>
<comment type="similarity">
    <text evidence="1">Belongs to the glycosyl hydrolase 63 family.</text>
</comment>
<gene>
    <name evidence="5" type="ORF">SAMN04488124_0749</name>
</gene>
<dbReference type="Proteomes" id="UP000243250">
    <property type="component" value="Unassembled WGS sequence"/>
</dbReference>
<dbReference type="AlphaFoldDB" id="A0A1I6G277"/>
<dbReference type="PANTHER" id="PTHR10412">
    <property type="entry name" value="MANNOSYL-OLIGOSACCHARIDE GLUCOSIDASE"/>
    <property type="match status" value="1"/>
</dbReference>
<reference evidence="6" key="1">
    <citation type="submission" date="2016-10" db="EMBL/GenBank/DDBJ databases">
        <authorList>
            <person name="Varghese N."/>
            <person name="Submissions S."/>
        </authorList>
    </citation>
    <scope>NUCLEOTIDE SEQUENCE [LARGE SCALE GENOMIC DNA]</scope>
    <source>
        <strain evidence="6">CGMCC 1.8711</strain>
    </source>
</reference>
<evidence type="ECO:0000313" key="6">
    <source>
        <dbReference type="Proteomes" id="UP000243250"/>
    </source>
</evidence>
<dbReference type="PANTHER" id="PTHR10412:SF11">
    <property type="entry name" value="MANNOSYL-OLIGOSACCHARIDE GLUCOSIDASE"/>
    <property type="match status" value="1"/>
</dbReference>
<dbReference type="OrthoDB" id="197041at2157"/>
<dbReference type="STRING" id="555875.SAMN04488124_0749"/>
<evidence type="ECO:0000259" key="4">
    <source>
        <dbReference type="Pfam" id="PF22422"/>
    </source>
</evidence>
<dbReference type="SUPFAM" id="SSF48208">
    <property type="entry name" value="Six-hairpin glycosidases"/>
    <property type="match status" value="1"/>
</dbReference>
<name>A0A1I6G277_9EURY</name>
<evidence type="ECO:0000256" key="2">
    <source>
        <dbReference type="ARBA" id="ARBA00022801"/>
    </source>
</evidence>